<proteinExistence type="predicted"/>
<reference evidence="2" key="1">
    <citation type="submission" date="2019-04" db="EMBL/GenBank/DDBJ databases">
        <title>Evolution of Biomass-Degrading Anaerobic Consortia Revealed by Metagenomics.</title>
        <authorList>
            <person name="Peng X."/>
        </authorList>
    </citation>
    <scope>NUCLEOTIDE SEQUENCE</scope>
    <source>
        <strain evidence="2">SIG13</strain>
    </source>
</reference>
<dbReference type="PANTHER" id="PTHR43685">
    <property type="entry name" value="GLYCOSYLTRANSFERASE"/>
    <property type="match status" value="1"/>
</dbReference>
<organism evidence="2 3">
    <name type="scientific">Methanobrevibacter millerae</name>
    <dbReference type="NCBI Taxonomy" id="230361"/>
    <lineage>
        <taxon>Archaea</taxon>
        <taxon>Methanobacteriati</taxon>
        <taxon>Methanobacteriota</taxon>
        <taxon>Methanomada group</taxon>
        <taxon>Methanobacteria</taxon>
        <taxon>Methanobacteriales</taxon>
        <taxon>Methanobacteriaceae</taxon>
        <taxon>Methanobrevibacter</taxon>
    </lineage>
</organism>
<comment type="caution">
    <text evidence="2">The sequence shown here is derived from an EMBL/GenBank/DDBJ whole genome shotgun (WGS) entry which is preliminary data.</text>
</comment>
<name>A0A8T3VMP4_9EURY</name>
<dbReference type="Proteomes" id="UP000713479">
    <property type="component" value="Unassembled WGS sequence"/>
</dbReference>
<dbReference type="AlphaFoldDB" id="A0A8T3VMP4"/>
<protein>
    <submittedName>
        <fullName evidence="2">Glycosyltransferase family 2 protein</fullName>
    </submittedName>
</protein>
<feature type="domain" description="Glycosyltransferase 2-like" evidence="1">
    <location>
        <begin position="4"/>
        <end position="104"/>
    </location>
</feature>
<accession>A0A8T3VMP4</accession>
<dbReference type="Gene3D" id="3.90.550.10">
    <property type="entry name" value="Spore Coat Polysaccharide Biosynthesis Protein SpsA, Chain A"/>
    <property type="match status" value="1"/>
</dbReference>
<dbReference type="InterPro" id="IPR050834">
    <property type="entry name" value="Glycosyltransf_2"/>
</dbReference>
<evidence type="ECO:0000313" key="3">
    <source>
        <dbReference type="Proteomes" id="UP000713479"/>
    </source>
</evidence>
<gene>
    <name evidence="2" type="ORF">E7Z74_00795</name>
</gene>
<evidence type="ECO:0000313" key="2">
    <source>
        <dbReference type="EMBL" id="MBE6509798.1"/>
    </source>
</evidence>
<dbReference type="EMBL" id="SUTF01000001">
    <property type="protein sequence ID" value="MBE6509798.1"/>
    <property type="molecule type" value="Genomic_DNA"/>
</dbReference>
<dbReference type="InterPro" id="IPR029044">
    <property type="entry name" value="Nucleotide-diphossugar_trans"/>
</dbReference>
<dbReference type="InterPro" id="IPR001173">
    <property type="entry name" value="Glyco_trans_2-like"/>
</dbReference>
<sequence length="315" mass="37345">MKISVIVPVFNEEKYISATLDSIINQNFDDYEVIVVDDGSSDNTLKIVEDKFLNSSIPHKIIHQKNSGVSMARNRGIEESTGEYIVFVDGDDYILTNHLSQLYNPEYDFSLIQMVKKENDCLSDVHVYEADEIDCIDFIKQELEMKIPFNFVQLSFKSDIIKNNNLKYRHDISYGEDTDFALRALFYGNKIKISNEITYYYLQHHESLINTSKLKRFDYISVLEDLAEFFRENNRPDLVQLINESRIPKAIFGNMNYFFYNDYDYDEVIEKMKEMDLFNKLSNFKGDKKFSFKIKLFLFNPKLYYIMWKKFKNSI</sequence>
<dbReference type="CDD" id="cd00761">
    <property type="entry name" value="Glyco_tranf_GTA_type"/>
    <property type="match status" value="1"/>
</dbReference>
<dbReference type="SUPFAM" id="SSF53448">
    <property type="entry name" value="Nucleotide-diphospho-sugar transferases"/>
    <property type="match status" value="1"/>
</dbReference>
<dbReference type="PANTHER" id="PTHR43685:SF2">
    <property type="entry name" value="GLYCOSYLTRANSFERASE 2-LIKE DOMAIN-CONTAINING PROTEIN"/>
    <property type="match status" value="1"/>
</dbReference>
<dbReference type="Pfam" id="PF00535">
    <property type="entry name" value="Glycos_transf_2"/>
    <property type="match status" value="1"/>
</dbReference>
<evidence type="ECO:0000259" key="1">
    <source>
        <dbReference type="Pfam" id="PF00535"/>
    </source>
</evidence>